<feature type="domain" description="Heparin-sulfate lyase N-terminal" evidence="6">
    <location>
        <begin position="131"/>
        <end position="311"/>
    </location>
</feature>
<feature type="domain" description="Heparinase II/III-like C-terminal" evidence="5">
    <location>
        <begin position="382"/>
        <end position="542"/>
    </location>
</feature>
<keyword evidence="3" id="KW-0574">Periplasm</keyword>
<dbReference type="PANTHER" id="PTHR39210">
    <property type="entry name" value="HEPARIN-SULFATE LYASE"/>
    <property type="match status" value="1"/>
</dbReference>
<dbReference type="InterPro" id="IPR012480">
    <property type="entry name" value="Hepar_II_III_C"/>
</dbReference>
<dbReference type="RefSeq" id="WP_339981082.1">
    <property type="nucleotide sequence ID" value="NZ_JAQPZS010000011.1"/>
</dbReference>
<keyword evidence="2" id="KW-0732">Signal</keyword>
<evidence type="ECO:0000259" key="6">
    <source>
        <dbReference type="Pfam" id="PF16889"/>
    </source>
</evidence>
<proteinExistence type="predicted"/>
<dbReference type="SUPFAM" id="SSF48230">
    <property type="entry name" value="Chondroitin AC/alginate lyase"/>
    <property type="match status" value="1"/>
</dbReference>
<dbReference type="GO" id="GO:0016829">
    <property type="term" value="F:lyase activity"/>
    <property type="evidence" value="ECO:0007669"/>
    <property type="project" value="UniProtKB-KW"/>
</dbReference>
<accession>A0ABU8SV80</accession>
<evidence type="ECO:0000256" key="1">
    <source>
        <dbReference type="ARBA" id="ARBA00004418"/>
    </source>
</evidence>
<dbReference type="InterPro" id="IPR008929">
    <property type="entry name" value="Chondroitin_lyas"/>
</dbReference>
<keyword evidence="4 7" id="KW-0456">Lyase</keyword>
<evidence type="ECO:0000256" key="2">
    <source>
        <dbReference type="ARBA" id="ARBA00022729"/>
    </source>
</evidence>
<sequence>MSLVKIKTALSLGIPNLARVFMYQLGVRTGVNPVKKITSQLVCGDFFSDQFEVNSSLIANKQWIGQHFYFGKPLNVVGIPSWHQSCLTQRFAPSDKPWFTIEDFNNDLGDIKGVWEASRFDWVIGFAQLAKTGDVLALETLNIWLSDWVEKNPPFLGVNWKCGQEASIRVMHLAAAALILQQQNKSSQALISLLKAHLKRISPTIMYAVAQDNNHGTSEAAALYIGGSWLVLNGESDGKKWQKQGLKWLENRAKRLVEADGSFSQYSVTYHRVMLDTYSLVEVWRRKLQLPSFSEHLTTKLKAAASWLFYFTDEESGDAPNIGANDGARLVPLSGTDYRDFKPSVQLANVLFNSQTAFIKEGSYDIPLQWLELKKPTESLPKKKPADFADGGYCFLTNDKAAVYLRYPQFKFRPSQSDALHIDLWLKGNNIFRDGGTFSYNAGQAYIDYYGGVKSHNTIEFDEHDQMPRLSRFLLGNWLKSTNKEQLKVIENSQKFAISYTDYLKCTHKRSISLSPSKLTITDIASGFKNKAVLRFRLIPTQWKLIGKTLTSEYCYITFGADVEITRLELIDGKESRYYYQESTLPVIELEIHKSGTITTEVNF</sequence>
<name>A0ABU8SV80_9GAMM</name>
<evidence type="ECO:0000259" key="5">
    <source>
        <dbReference type="Pfam" id="PF07940"/>
    </source>
</evidence>
<dbReference type="Pfam" id="PF07940">
    <property type="entry name" value="Hepar_II_III_C"/>
    <property type="match status" value="1"/>
</dbReference>
<dbReference type="Pfam" id="PF16889">
    <property type="entry name" value="Hepar_II_III_N"/>
    <property type="match status" value="1"/>
</dbReference>
<dbReference type="Proteomes" id="UP001377972">
    <property type="component" value="Unassembled WGS sequence"/>
</dbReference>
<dbReference type="InterPro" id="IPR031680">
    <property type="entry name" value="Hepar_II_III_N"/>
</dbReference>
<evidence type="ECO:0000313" key="7">
    <source>
        <dbReference type="EMBL" id="MEJ6496938.1"/>
    </source>
</evidence>
<protein>
    <submittedName>
        <fullName evidence="7">Alginate lyase family protein</fullName>
    </submittedName>
</protein>
<evidence type="ECO:0000256" key="3">
    <source>
        <dbReference type="ARBA" id="ARBA00022764"/>
    </source>
</evidence>
<keyword evidence="8" id="KW-1185">Reference proteome</keyword>
<evidence type="ECO:0000313" key="8">
    <source>
        <dbReference type="Proteomes" id="UP001377972"/>
    </source>
</evidence>
<reference evidence="7 8" key="1">
    <citation type="submission" date="2023-01" db="EMBL/GenBank/DDBJ databases">
        <title>Trichodesmium-associated heterotrophic epibiont bacteria.</title>
        <authorList>
            <person name="Cleveland C.S."/>
            <person name="Webb E.A."/>
        </authorList>
    </citation>
    <scope>NUCLEOTIDE SEQUENCE [LARGE SCALE GENOMIC DNA]</scope>
    <source>
        <strain evidence="7 8">USCH2</strain>
    </source>
</reference>
<comment type="caution">
    <text evidence="7">The sequence shown here is derived from an EMBL/GenBank/DDBJ whole genome shotgun (WGS) entry which is preliminary data.</text>
</comment>
<dbReference type="Gene3D" id="1.50.10.100">
    <property type="entry name" value="Chondroitin AC/alginate lyase"/>
    <property type="match status" value="1"/>
</dbReference>
<gene>
    <name evidence="7" type="ORF">PQI24_12890</name>
</gene>
<dbReference type="PANTHER" id="PTHR39210:SF1">
    <property type="entry name" value="HEPARIN-SULFATE LYASE"/>
    <property type="match status" value="1"/>
</dbReference>
<comment type="subcellular location">
    <subcellularLocation>
        <location evidence="1">Periplasm</location>
    </subcellularLocation>
</comment>
<organism evidence="7 8">
    <name type="scientific">Pseudoalteromonas lipolytica</name>
    <dbReference type="NCBI Taxonomy" id="570156"/>
    <lineage>
        <taxon>Bacteria</taxon>
        <taxon>Pseudomonadati</taxon>
        <taxon>Pseudomonadota</taxon>
        <taxon>Gammaproteobacteria</taxon>
        <taxon>Alteromonadales</taxon>
        <taxon>Pseudoalteromonadaceae</taxon>
        <taxon>Pseudoalteromonas</taxon>
    </lineage>
</organism>
<evidence type="ECO:0000256" key="4">
    <source>
        <dbReference type="ARBA" id="ARBA00023239"/>
    </source>
</evidence>
<dbReference type="Gene3D" id="2.70.98.70">
    <property type="match status" value="1"/>
</dbReference>
<dbReference type="EMBL" id="JAQPZS010000011">
    <property type="protein sequence ID" value="MEJ6496938.1"/>
    <property type="molecule type" value="Genomic_DNA"/>
</dbReference>